<dbReference type="PANTHER" id="PTHR43490:SF99">
    <property type="entry name" value="SHORT-CHAIN DEHYDROGENASE_REDUCTASE"/>
    <property type="match status" value="1"/>
</dbReference>
<dbReference type="AlphaFoldDB" id="A0ABD3PQ92"/>
<gene>
    <name evidence="6" type="ORF">ACHAWO_002046</name>
</gene>
<dbReference type="PANTHER" id="PTHR43490">
    <property type="entry name" value="(+)-NEOMENTHOL DEHYDROGENASE"/>
    <property type="match status" value="1"/>
</dbReference>
<dbReference type="InterPro" id="IPR036291">
    <property type="entry name" value="NAD(P)-bd_dom_sf"/>
</dbReference>
<feature type="chain" id="PRO_5044813406" description="Ketoreductase domain-containing protein" evidence="4">
    <location>
        <begin position="21"/>
        <end position="340"/>
    </location>
</feature>
<sequence>MMPLHILTTLLLPLTNHALASHTAPIVTKSYLITGANKGQGLALCQRILQEHDDTHVILCSRDVARGEEAKKSLLDTNADYENRVNVMQLDVTSDSSVSNALSDVQSMLAYRKLKLCGLVSNAGILWGYPLPELMEVCATGVKRVLDAFVPLVEEDGRVVVVTSGLGPLMHQYSGAERQSAMMSKDCDWNVISSMMKECLDAYASTGDDDLSARIDAFNAIHFPGGPFADTAPDFHMYGLAKMFGDAYMKVVARRYPKLRVNSVDPGLVYTDLILRMPKYAGKEMEETTAQSPHEGVEATMRLLFDKDAGKGDESGKLYALNKEKTELMFSDIDKMPQKQ</sequence>
<evidence type="ECO:0000256" key="1">
    <source>
        <dbReference type="ARBA" id="ARBA00006484"/>
    </source>
</evidence>
<dbReference type="SUPFAM" id="SSF51735">
    <property type="entry name" value="NAD(P)-binding Rossmann-fold domains"/>
    <property type="match status" value="1"/>
</dbReference>
<dbReference type="Pfam" id="PF00106">
    <property type="entry name" value="adh_short"/>
    <property type="match status" value="1"/>
</dbReference>
<dbReference type="SMART" id="SM00822">
    <property type="entry name" value="PKS_KR"/>
    <property type="match status" value="1"/>
</dbReference>
<reference evidence="6 7" key="1">
    <citation type="submission" date="2024-10" db="EMBL/GenBank/DDBJ databases">
        <title>Updated reference genomes for cyclostephanoid diatoms.</title>
        <authorList>
            <person name="Roberts W.R."/>
            <person name="Alverson A.J."/>
        </authorList>
    </citation>
    <scope>NUCLEOTIDE SEQUENCE [LARGE SCALE GENOMIC DNA]</scope>
    <source>
        <strain evidence="6 7">AJA010-31</strain>
    </source>
</reference>
<evidence type="ECO:0000256" key="4">
    <source>
        <dbReference type="SAM" id="SignalP"/>
    </source>
</evidence>
<evidence type="ECO:0000259" key="5">
    <source>
        <dbReference type="SMART" id="SM00822"/>
    </source>
</evidence>
<keyword evidence="7" id="KW-1185">Reference proteome</keyword>
<dbReference type="InterPro" id="IPR057326">
    <property type="entry name" value="KR_dom"/>
</dbReference>
<protein>
    <recommendedName>
        <fullName evidence="5">Ketoreductase domain-containing protein</fullName>
    </recommendedName>
</protein>
<evidence type="ECO:0000313" key="6">
    <source>
        <dbReference type="EMBL" id="KAL3789992.1"/>
    </source>
</evidence>
<name>A0ABD3PQ92_9STRA</name>
<keyword evidence="3" id="KW-0560">Oxidoreductase</keyword>
<keyword evidence="4" id="KW-0732">Signal</keyword>
<proteinExistence type="inferred from homology"/>
<dbReference type="Proteomes" id="UP001530400">
    <property type="component" value="Unassembled WGS sequence"/>
</dbReference>
<dbReference type="InterPro" id="IPR002347">
    <property type="entry name" value="SDR_fam"/>
</dbReference>
<dbReference type="GO" id="GO:0016491">
    <property type="term" value="F:oxidoreductase activity"/>
    <property type="evidence" value="ECO:0007669"/>
    <property type="project" value="UniProtKB-KW"/>
</dbReference>
<comment type="caution">
    <text evidence="6">The sequence shown here is derived from an EMBL/GenBank/DDBJ whole genome shotgun (WGS) entry which is preliminary data.</text>
</comment>
<keyword evidence="2" id="KW-0521">NADP</keyword>
<evidence type="ECO:0000256" key="2">
    <source>
        <dbReference type="ARBA" id="ARBA00022857"/>
    </source>
</evidence>
<evidence type="ECO:0000256" key="3">
    <source>
        <dbReference type="ARBA" id="ARBA00023002"/>
    </source>
</evidence>
<organism evidence="6 7">
    <name type="scientific">Cyclotella atomus</name>
    <dbReference type="NCBI Taxonomy" id="382360"/>
    <lineage>
        <taxon>Eukaryota</taxon>
        <taxon>Sar</taxon>
        <taxon>Stramenopiles</taxon>
        <taxon>Ochrophyta</taxon>
        <taxon>Bacillariophyta</taxon>
        <taxon>Coscinodiscophyceae</taxon>
        <taxon>Thalassiosirophycidae</taxon>
        <taxon>Stephanodiscales</taxon>
        <taxon>Stephanodiscaceae</taxon>
        <taxon>Cyclotella</taxon>
    </lineage>
</organism>
<feature type="signal peptide" evidence="4">
    <location>
        <begin position="1"/>
        <end position="20"/>
    </location>
</feature>
<dbReference type="PRINTS" id="PR00081">
    <property type="entry name" value="GDHRDH"/>
</dbReference>
<dbReference type="Gene3D" id="3.40.50.720">
    <property type="entry name" value="NAD(P)-binding Rossmann-like Domain"/>
    <property type="match status" value="1"/>
</dbReference>
<dbReference type="EMBL" id="JALLPJ020000512">
    <property type="protein sequence ID" value="KAL3789992.1"/>
    <property type="molecule type" value="Genomic_DNA"/>
</dbReference>
<accession>A0ABD3PQ92</accession>
<feature type="domain" description="Ketoreductase" evidence="5">
    <location>
        <begin position="29"/>
        <end position="195"/>
    </location>
</feature>
<comment type="similarity">
    <text evidence="1">Belongs to the short-chain dehydrogenases/reductases (SDR) family.</text>
</comment>
<evidence type="ECO:0000313" key="7">
    <source>
        <dbReference type="Proteomes" id="UP001530400"/>
    </source>
</evidence>